<sequence length="195" mass="19957">MTWYLASRRATALGLVSLVVVLLASAAGGIVELPAVLGGGSSVLPWTALLPLASAIVLGWAFRSRLTHHAQTAARPIFVFDAILLASVGLCSLAALSLSGSASLMTGRNLLLCLGLVGAASVTSSVALGPLAAAGVTMLSLVYGPGNPAARYVRIVQAEPSAEWPWLVAATVFLIGLVLTALGPRRRDPDAHHFG</sequence>
<organism evidence="2 3">
    <name type="scientific">Janibacter alkaliphilus</name>
    <dbReference type="NCBI Taxonomy" id="1069963"/>
    <lineage>
        <taxon>Bacteria</taxon>
        <taxon>Bacillati</taxon>
        <taxon>Actinomycetota</taxon>
        <taxon>Actinomycetes</taxon>
        <taxon>Micrococcales</taxon>
        <taxon>Intrasporangiaceae</taxon>
        <taxon>Janibacter</taxon>
    </lineage>
</organism>
<evidence type="ECO:0000313" key="3">
    <source>
        <dbReference type="Proteomes" id="UP000592181"/>
    </source>
</evidence>
<proteinExistence type="predicted"/>
<feature type="transmembrane region" description="Helical" evidence="1">
    <location>
        <begin position="164"/>
        <end position="182"/>
    </location>
</feature>
<evidence type="ECO:0000313" key="2">
    <source>
        <dbReference type="EMBL" id="NYG36738.1"/>
    </source>
</evidence>
<name>A0A852X2S5_9MICO</name>
<dbReference type="RefSeq" id="WP_179462193.1">
    <property type="nucleotide sequence ID" value="NZ_JACBZX010000001.1"/>
</dbReference>
<gene>
    <name evidence="2" type="ORF">BJY28_001207</name>
</gene>
<feature type="transmembrane region" description="Helical" evidence="1">
    <location>
        <begin position="126"/>
        <end position="144"/>
    </location>
</feature>
<dbReference type="Proteomes" id="UP000592181">
    <property type="component" value="Unassembled WGS sequence"/>
</dbReference>
<reference evidence="2 3" key="1">
    <citation type="submission" date="2020-07" db="EMBL/GenBank/DDBJ databases">
        <title>Sequencing the genomes of 1000 actinobacteria strains.</title>
        <authorList>
            <person name="Klenk H.-P."/>
        </authorList>
    </citation>
    <scope>NUCLEOTIDE SEQUENCE [LARGE SCALE GENOMIC DNA]</scope>
    <source>
        <strain evidence="2 3">DSM 24723</strain>
    </source>
</reference>
<keyword evidence="1" id="KW-0812">Transmembrane</keyword>
<feature type="transmembrane region" description="Helical" evidence="1">
    <location>
        <begin position="74"/>
        <end position="96"/>
    </location>
</feature>
<keyword evidence="1" id="KW-0472">Membrane</keyword>
<protein>
    <submittedName>
        <fullName evidence="2">Cbb3-type cytochrome oxidase subunit 3</fullName>
    </submittedName>
</protein>
<evidence type="ECO:0000256" key="1">
    <source>
        <dbReference type="SAM" id="Phobius"/>
    </source>
</evidence>
<feature type="transmembrane region" description="Helical" evidence="1">
    <location>
        <begin position="44"/>
        <end position="62"/>
    </location>
</feature>
<comment type="caution">
    <text evidence="2">The sequence shown here is derived from an EMBL/GenBank/DDBJ whole genome shotgun (WGS) entry which is preliminary data.</text>
</comment>
<dbReference type="EMBL" id="JACBZX010000001">
    <property type="protein sequence ID" value="NYG36738.1"/>
    <property type="molecule type" value="Genomic_DNA"/>
</dbReference>
<keyword evidence="1" id="KW-1133">Transmembrane helix</keyword>
<accession>A0A852X2S5</accession>
<dbReference type="AlphaFoldDB" id="A0A852X2S5"/>
<keyword evidence="3" id="KW-1185">Reference proteome</keyword>